<keyword evidence="7" id="KW-0732">Signal</keyword>
<evidence type="ECO:0000313" key="9">
    <source>
        <dbReference type="EMBL" id="KSU01805.1"/>
    </source>
</evidence>
<dbReference type="InterPro" id="IPR043708">
    <property type="entry name" value="DUF5648"/>
</dbReference>
<feature type="signal peptide" evidence="7">
    <location>
        <begin position="1"/>
        <end position="20"/>
    </location>
</feature>
<protein>
    <submittedName>
        <fullName evidence="9">D-alanyl-D-alanine carboxypeptidase</fullName>
    </submittedName>
</protein>
<dbReference type="PROSITE" id="PS52029">
    <property type="entry name" value="LD_TPASE"/>
    <property type="match status" value="1"/>
</dbReference>
<dbReference type="EMBL" id="LKLN01000088">
    <property type="protein sequence ID" value="KSU01805.1"/>
    <property type="molecule type" value="Genomic_DNA"/>
</dbReference>
<dbReference type="PATRIC" id="fig|1360.105.peg.1598"/>
<keyword evidence="2" id="KW-0808">Transferase</keyword>
<comment type="pathway">
    <text evidence="1 6">Cell wall biogenesis; peptidoglycan biosynthesis.</text>
</comment>
<dbReference type="CDD" id="cd16913">
    <property type="entry name" value="YkuD_like"/>
    <property type="match status" value="1"/>
</dbReference>
<organism evidence="9 10">
    <name type="scientific">Lactococcus lactis subsp. lactis</name>
    <name type="common">Streptococcus lactis</name>
    <dbReference type="NCBI Taxonomy" id="1360"/>
    <lineage>
        <taxon>Bacteria</taxon>
        <taxon>Bacillati</taxon>
        <taxon>Bacillota</taxon>
        <taxon>Bacilli</taxon>
        <taxon>Lactobacillales</taxon>
        <taxon>Streptococcaceae</taxon>
        <taxon>Lactococcus</taxon>
    </lineage>
</organism>
<comment type="caution">
    <text evidence="9">The sequence shown here is derived from an EMBL/GenBank/DDBJ whole genome shotgun (WGS) entry which is preliminary data.</text>
</comment>
<dbReference type="GO" id="GO:0005576">
    <property type="term" value="C:extracellular region"/>
    <property type="evidence" value="ECO:0007669"/>
    <property type="project" value="TreeGrafter"/>
</dbReference>
<evidence type="ECO:0000256" key="3">
    <source>
        <dbReference type="ARBA" id="ARBA00022960"/>
    </source>
</evidence>
<dbReference type="UniPathway" id="UPA00219"/>
<dbReference type="GO" id="GO:0071555">
    <property type="term" value="P:cell wall organization"/>
    <property type="evidence" value="ECO:0007669"/>
    <property type="project" value="UniProtKB-UniRule"/>
</dbReference>
<dbReference type="PANTHER" id="PTHR30582">
    <property type="entry name" value="L,D-TRANSPEPTIDASE"/>
    <property type="match status" value="1"/>
</dbReference>
<proteinExistence type="predicted"/>
<dbReference type="GO" id="GO:0018104">
    <property type="term" value="P:peptidoglycan-protein cross-linking"/>
    <property type="evidence" value="ECO:0007669"/>
    <property type="project" value="TreeGrafter"/>
</dbReference>
<dbReference type="InterPro" id="IPR050979">
    <property type="entry name" value="LD-transpeptidase"/>
</dbReference>
<evidence type="ECO:0000256" key="2">
    <source>
        <dbReference type="ARBA" id="ARBA00022679"/>
    </source>
</evidence>
<evidence type="ECO:0000256" key="6">
    <source>
        <dbReference type="PROSITE-ProRule" id="PRU01373"/>
    </source>
</evidence>
<feature type="domain" description="L,D-TPase catalytic" evidence="8">
    <location>
        <begin position="203"/>
        <end position="331"/>
    </location>
</feature>
<feature type="active site" description="Nucleophile" evidence="6">
    <location>
        <position position="302"/>
    </location>
</feature>
<keyword evidence="5 6" id="KW-0961">Cell wall biogenesis/degradation</keyword>
<dbReference type="Pfam" id="PF18885">
    <property type="entry name" value="DUF5648"/>
    <property type="match status" value="1"/>
</dbReference>
<keyword evidence="4 6" id="KW-0573">Peptidoglycan synthesis</keyword>
<keyword evidence="3 6" id="KW-0133">Cell shape</keyword>
<name>A0A0V8CKT9_LACLL</name>
<dbReference type="Gene3D" id="2.40.440.10">
    <property type="entry name" value="L,D-transpeptidase catalytic domain-like"/>
    <property type="match status" value="1"/>
</dbReference>
<evidence type="ECO:0000256" key="1">
    <source>
        <dbReference type="ARBA" id="ARBA00004752"/>
    </source>
</evidence>
<accession>A0A0V8CKT9</accession>
<evidence type="ECO:0000256" key="7">
    <source>
        <dbReference type="SAM" id="SignalP"/>
    </source>
</evidence>
<evidence type="ECO:0000256" key="4">
    <source>
        <dbReference type="ARBA" id="ARBA00022984"/>
    </source>
</evidence>
<gene>
    <name evidence="9" type="ORF">KF282_2509</name>
</gene>
<reference evidence="10" key="1">
    <citation type="submission" date="2015-10" db="EMBL/GenBank/DDBJ databases">
        <title>Draft Genome Sequences of 11 Lactococcus lactis subspecies cremoris strains.</title>
        <authorList>
            <person name="Wels M."/>
            <person name="Backus L."/>
            <person name="Boekhorst J."/>
            <person name="Dijkstra A."/>
            <person name="Beerthuizen M."/>
            <person name="Kelly W."/>
            <person name="Siezen R."/>
            <person name="Bachmann H."/>
            <person name="Van Hijum S."/>
        </authorList>
    </citation>
    <scope>NUCLEOTIDE SEQUENCE [LARGE SCALE GENOMIC DNA]</scope>
    <source>
        <strain evidence="10">KF282</strain>
    </source>
</reference>
<keyword evidence="9" id="KW-0378">Hydrolase</keyword>
<dbReference type="Pfam" id="PF03734">
    <property type="entry name" value="YkuD"/>
    <property type="match status" value="1"/>
</dbReference>
<evidence type="ECO:0000259" key="8">
    <source>
        <dbReference type="PROSITE" id="PS52029"/>
    </source>
</evidence>
<dbReference type="GO" id="GO:0008360">
    <property type="term" value="P:regulation of cell shape"/>
    <property type="evidence" value="ECO:0007669"/>
    <property type="project" value="UniProtKB-UniRule"/>
</dbReference>
<dbReference type="SUPFAM" id="SSF141523">
    <property type="entry name" value="L,D-transpeptidase catalytic domain-like"/>
    <property type="match status" value="1"/>
</dbReference>
<dbReference type="InterPro" id="IPR005490">
    <property type="entry name" value="LD_TPept_cat_dom"/>
</dbReference>
<keyword evidence="9" id="KW-0121">Carboxypeptidase</keyword>
<dbReference type="GO" id="GO:0016740">
    <property type="term" value="F:transferase activity"/>
    <property type="evidence" value="ECO:0007669"/>
    <property type="project" value="UniProtKB-KW"/>
</dbReference>
<evidence type="ECO:0000256" key="5">
    <source>
        <dbReference type="ARBA" id="ARBA00023316"/>
    </source>
</evidence>
<evidence type="ECO:0000313" key="10">
    <source>
        <dbReference type="Proteomes" id="UP000053058"/>
    </source>
</evidence>
<dbReference type="PANTHER" id="PTHR30582:SF2">
    <property type="entry name" value="L,D-TRANSPEPTIDASE YCIB-RELATED"/>
    <property type="match status" value="1"/>
</dbReference>
<dbReference type="Proteomes" id="UP000053058">
    <property type="component" value="Unassembled WGS sequence"/>
</dbReference>
<dbReference type="AlphaFoldDB" id="A0A0V8CKT9"/>
<sequence length="332" mass="36318">MKIKTLVLATASVLAVGTVASINQTKASADSSMPVYRLYNNNTGEHFYTKNDYERTNLIDAGWNYEGIGWYGFSSGAPVYRVYNPNARGGDHYYTKSKYEAQSLVSKGWRWDNNGAPAFYSAGNTNLYVAYNPNAQSGSHNYTANSFEQNSLLNAGWKYGSVAFSVAKAGTPSGTEMRPMTGNYWQYSSELGGYPNLVNYNHLSIEVSISKNRTYLKSNNKVIYTFYSSAGVNTTTPSGNYATQAETAPHFYNAGEGMGANYAVSWKDHGIYLFHSVPVDGNGNYIVSEANKLGKTPSSHGCIRLSISDSKWLYNQALSGTLPVGTPVSISR</sequence>
<dbReference type="InterPro" id="IPR038063">
    <property type="entry name" value="Transpep_catalytic_dom"/>
</dbReference>
<feature type="active site" description="Proton donor/acceptor" evidence="6">
    <location>
        <position position="275"/>
    </location>
</feature>
<keyword evidence="9" id="KW-0645">Protease</keyword>
<feature type="chain" id="PRO_5038334963" evidence="7">
    <location>
        <begin position="21"/>
        <end position="332"/>
    </location>
</feature>
<dbReference type="GO" id="GO:0071972">
    <property type="term" value="F:peptidoglycan L,D-transpeptidase activity"/>
    <property type="evidence" value="ECO:0007669"/>
    <property type="project" value="TreeGrafter"/>
</dbReference>
<dbReference type="RefSeq" id="WP_081041420.1">
    <property type="nucleotide sequence ID" value="NZ_LKLN01000088.1"/>
</dbReference>